<reference evidence="2 3" key="1">
    <citation type="journal article" date="2024" name="Insects">
        <title>An Improved Chromosome-Level Genome Assembly of the Firefly Pyrocoelia pectoralis.</title>
        <authorList>
            <person name="Fu X."/>
            <person name="Meyer-Rochow V.B."/>
            <person name="Ballantyne L."/>
            <person name="Zhu X."/>
        </authorList>
    </citation>
    <scope>NUCLEOTIDE SEQUENCE [LARGE SCALE GENOMIC DNA]</scope>
    <source>
        <strain evidence="2">XCY_ONT2</strain>
    </source>
</reference>
<evidence type="ECO:0000313" key="2">
    <source>
        <dbReference type="EMBL" id="KAK5645173.1"/>
    </source>
</evidence>
<comment type="caution">
    <text evidence="2">The sequence shown here is derived from an EMBL/GenBank/DDBJ whole genome shotgun (WGS) entry which is preliminary data.</text>
</comment>
<dbReference type="EMBL" id="JAVRBK010000004">
    <property type="protein sequence ID" value="KAK5645173.1"/>
    <property type="molecule type" value="Genomic_DNA"/>
</dbReference>
<evidence type="ECO:0000313" key="3">
    <source>
        <dbReference type="Proteomes" id="UP001329430"/>
    </source>
</evidence>
<dbReference type="AlphaFoldDB" id="A0AAN7ZNU5"/>
<name>A0AAN7ZNU5_9COLE</name>
<protein>
    <submittedName>
        <fullName evidence="2">Uncharacterized protein</fullName>
    </submittedName>
</protein>
<keyword evidence="3" id="KW-1185">Reference proteome</keyword>
<organism evidence="2 3">
    <name type="scientific">Pyrocoelia pectoralis</name>
    <dbReference type="NCBI Taxonomy" id="417401"/>
    <lineage>
        <taxon>Eukaryota</taxon>
        <taxon>Metazoa</taxon>
        <taxon>Ecdysozoa</taxon>
        <taxon>Arthropoda</taxon>
        <taxon>Hexapoda</taxon>
        <taxon>Insecta</taxon>
        <taxon>Pterygota</taxon>
        <taxon>Neoptera</taxon>
        <taxon>Endopterygota</taxon>
        <taxon>Coleoptera</taxon>
        <taxon>Polyphaga</taxon>
        <taxon>Elateriformia</taxon>
        <taxon>Elateroidea</taxon>
        <taxon>Lampyridae</taxon>
        <taxon>Lampyrinae</taxon>
        <taxon>Pyrocoelia</taxon>
    </lineage>
</organism>
<sequence length="155" mass="17495">MQKEIRETILQEQRKYISRHDAKRFEGVTHNIGDIVMLQRVPTVTGESTKLQPKYRGTMVVTEILASNIYRVSTIKGSGERYFITTAHVSQLKLYKLPDDEESSSDGELESTAEDEPGAADDFLSYEAKTEKIPKKSRFLAPPPPVSTSFSKLQN</sequence>
<gene>
    <name evidence="2" type="ORF">RI129_006473</name>
</gene>
<feature type="compositionally biased region" description="Acidic residues" evidence="1">
    <location>
        <begin position="99"/>
        <end position="119"/>
    </location>
</feature>
<accession>A0AAN7ZNU5</accession>
<feature type="region of interest" description="Disordered" evidence="1">
    <location>
        <begin position="98"/>
        <end position="155"/>
    </location>
</feature>
<evidence type="ECO:0000256" key="1">
    <source>
        <dbReference type="SAM" id="MobiDB-lite"/>
    </source>
</evidence>
<proteinExistence type="predicted"/>
<dbReference type="Proteomes" id="UP001329430">
    <property type="component" value="Chromosome 4"/>
</dbReference>